<reference evidence="9" key="1">
    <citation type="journal article" date="2017" name="Plant J.">
        <title>The pomegranate (Punica granatum L.) genome and the genomics of punicalagin biosynthesis.</title>
        <authorList>
            <person name="Qin G."/>
            <person name="Xu C."/>
            <person name="Ming R."/>
            <person name="Tang H."/>
            <person name="Guyot R."/>
            <person name="Kramer E.M."/>
            <person name="Hu Y."/>
            <person name="Yi X."/>
            <person name="Qi Y."/>
            <person name="Xu X."/>
            <person name="Gao Z."/>
            <person name="Pan H."/>
            <person name="Jian J."/>
            <person name="Tian Y."/>
            <person name="Yue Z."/>
            <person name="Xu Y."/>
        </authorList>
    </citation>
    <scope>NUCLEOTIDE SEQUENCE [LARGE SCALE GENOMIC DNA]</scope>
    <source>
        <strain evidence="9">cv. Dabenzi</strain>
    </source>
</reference>
<dbReference type="SUPFAM" id="SSF47459">
    <property type="entry name" value="HLH, helix-loop-helix DNA-binding domain"/>
    <property type="match status" value="1"/>
</dbReference>
<dbReference type="Pfam" id="PF00010">
    <property type="entry name" value="HLH"/>
    <property type="match status" value="1"/>
</dbReference>
<feature type="region of interest" description="Disordered" evidence="6">
    <location>
        <begin position="229"/>
        <end position="250"/>
    </location>
</feature>
<feature type="compositionally biased region" description="Low complexity" evidence="6">
    <location>
        <begin position="1"/>
        <end position="18"/>
    </location>
</feature>
<feature type="region of interest" description="Disordered" evidence="6">
    <location>
        <begin position="1"/>
        <end position="28"/>
    </location>
</feature>
<dbReference type="PANTHER" id="PTHR16223:SF349">
    <property type="entry name" value="OS09G0487900 PROTEIN"/>
    <property type="match status" value="1"/>
</dbReference>
<evidence type="ECO:0000259" key="7">
    <source>
        <dbReference type="PROSITE" id="PS50888"/>
    </source>
</evidence>
<evidence type="ECO:0000313" key="8">
    <source>
        <dbReference type="EMBL" id="OWM69209.1"/>
    </source>
</evidence>
<dbReference type="PANTHER" id="PTHR16223">
    <property type="entry name" value="TRANSCRIPTION FACTOR BHLH83-RELATED"/>
    <property type="match status" value="1"/>
</dbReference>
<dbReference type="SMART" id="SM00353">
    <property type="entry name" value="HLH"/>
    <property type="match status" value="1"/>
</dbReference>
<dbReference type="EMBL" id="MTKT01004939">
    <property type="protein sequence ID" value="OWM69209.1"/>
    <property type="molecule type" value="Genomic_DNA"/>
</dbReference>
<dbReference type="Proteomes" id="UP000197138">
    <property type="component" value="Unassembled WGS sequence"/>
</dbReference>
<evidence type="ECO:0000256" key="5">
    <source>
        <dbReference type="ARBA" id="ARBA00023242"/>
    </source>
</evidence>
<dbReference type="GO" id="GO:0000981">
    <property type="term" value="F:DNA-binding transcription factor activity, RNA polymerase II-specific"/>
    <property type="evidence" value="ECO:0007669"/>
    <property type="project" value="TreeGrafter"/>
</dbReference>
<feature type="domain" description="BHLH" evidence="7">
    <location>
        <begin position="318"/>
        <end position="394"/>
    </location>
</feature>
<name>A0A218W9N4_PUNGR</name>
<evidence type="ECO:0000256" key="1">
    <source>
        <dbReference type="ARBA" id="ARBA00004123"/>
    </source>
</evidence>
<evidence type="ECO:0000256" key="2">
    <source>
        <dbReference type="ARBA" id="ARBA00023015"/>
    </source>
</evidence>
<dbReference type="InterPro" id="IPR045843">
    <property type="entry name" value="IND-like"/>
</dbReference>
<feature type="region of interest" description="Disordered" evidence="6">
    <location>
        <begin position="64"/>
        <end position="136"/>
    </location>
</feature>
<comment type="caution">
    <text evidence="8">The sequence shown here is derived from an EMBL/GenBank/DDBJ whole genome shotgun (WGS) entry which is preliminary data.</text>
</comment>
<dbReference type="Gene3D" id="4.10.280.10">
    <property type="entry name" value="Helix-loop-helix DNA-binding domain"/>
    <property type="match status" value="1"/>
</dbReference>
<evidence type="ECO:0000256" key="6">
    <source>
        <dbReference type="SAM" id="MobiDB-lite"/>
    </source>
</evidence>
<keyword evidence="5" id="KW-0539">Nucleus</keyword>
<feature type="compositionally biased region" description="Basic and acidic residues" evidence="6">
    <location>
        <begin position="86"/>
        <end position="99"/>
    </location>
</feature>
<evidence type="ECO:0000256" key="3">
    <source>
        <dbReference type="ARBA" id="ARBA00023125"/>
    </source>
</evidence>
<dbReference type="AlphaFoldDB" id="A0A218W9N4"/>
<organism evidence="8 9">
    <name type="scientific">Punica granatum</name>
    <name type="common">Pomegranate</name>
    <dbReference type="NCBI Taxonomy" id="22663"/>
    <lineage>
        <taxon>Eukaryota</taxon>
        <taxon>Viridiplantae</taxon>
        <taxon>Streptophyta</taxon>
        <taxon>Embryophyta</taxon>
        <taxon>Tracheophyta</taxon>
        <taxon>Spermatophyta</taxon>
        <taxon>Magnoliopsida</taxon>
        <taxon>eudicotyledons</taxon>
        <taxon>Gunneridae</taxon>
        <taxon>Pentapetalae</taxon>
        <taxon>rosids</taxon>
        <taxon>malvids</taxon>
        <taxon>Myrtales</taxon>
        <taxon>Lythraceae</taxon>
        <taxon>Punica</taxon>
    </lineage>
</organism>
<dbReference type="GO" id="GO:0005634">
    <property type="term" value="C:nucleus"/>
    <property type="evidence" value="ECO:0007669"/>
    <property type="project" value="UniProtKB-SubCell"/>
</dbReference>
<dbReference type="GO" id="GO:0000978">
    <property type="term" value="F:RNA polymerase II cis-regulatory region sequence-specific DNA binding"/>
    <property type="evidence" value="ECO:0007669"/>
    <property type="project" value="TreeGrafter"/>
</dbReference>
<dbReference type="PROSITE" id="PS50888">
    <property type="entry name" value="BHLH"/>
    <property type="match status" value="1"/>
</dbReference>
<sequence length="415" mass="45803">MESDPFQNFQSQAQNQQQTNPGLTRYRSAPSSYFTNLLEREFYDEFLNRPTSPETERILSGLMSGDFRPRDEAGSQQPEVPGPGKSKAEIFPRQPKLEQEPQQGSYSASASSSQNYYQSSSHHRALPNQSSSHHRALPNQSLDYRAVGSIGSGSNSSGLLRQSSSPAGLFLNNSNSIEGYGTMRGMGSFGTSSRETSYSPAPRFSDAVNYLSAGQPLSSGKMSPIAEMESKGLGKSTNSPEGGGFDEGDGTNYDASFPLGSWDDSCLNASEAEEGQGRRDPPTLLAHHSSLPKSSLEIERLLQFQDSVPCKIRAKRGCATHPRSIAERVRRTKISERIRKLQDLVPNMDKVDIEFSKLLMFIVIYEIPIIECLSLQQTNTAEMLDLAVDYIKELQEQVEALLDSKLKCVCSNRQM</sequence>
<evidence type="ECO:0000256" key="4">
    <source>
        <dbReference type="ARBA" id="ARBA00023163"/>
    </source>
</evidence>
<proteinExistence type="predicted"/>
<evidence type="ECO:0000313" key="9">
    <source>
        <dbReference type="Proteomes" id="UP000197138"/>
    </source>
</evidence>
<keyword evidence="4" id="KW-0804">Transcription</keyword>
<gene>
    <name evidence="8" type="ORF">CDL15_Pgr025396</name>
</gene>
<accession>A0A218W9N4</accession>
<dbReference type="InterPro" id="IPR036638">
    <property type="entry name" value="HLH_DNA-bd_sf"/>
</dbReference>
<feature type="compositionally biased region" description="Low complexity" evidence="6">
    <location>
        <begin position="105"/>
        <end position="120"/>
    </location>
</feature>
<comment type="subcellular location">
    <subcellularLocation>
        <location evidence="1">Nucleus</location>
    </subcellularLocation>
</comment>
<dbReference type="GO" id="GO:0046983">
    <property type="term" value="F:protein dimerization activity"/>
    <property type="evidence" value="ECO:0007669"/>
    <property type="project" value="InterPro"/>
</dbReference>
<keyword evidence="2" id="KW-0805">Transcription regulation</keyword>
<protein>
    <recommendedName>
        <fullName evidence="7">BHLH domain-containing protein</fullName>
    </recommendedName>
</protein>
<dbReference type="InterPro" id="IPR011598">
    <property type="entry name" value="bHLH_dom"/>
</dbReference>
<keyword evidence="3" id="KW-0238">DNA-binding</keyword>